<dbReference type="GO" id="GO:0005829">
    <property type="term" value="C:cytosol"/>
    <property type="evidence" value="ECO:0007669"/>
    <property type="project" value="TreeGrafter"/>
</dbReference>
<dbReference type="EMBL" id="JRES01000655">
    <property type="protein sequence ID" value="KNC29509.1"/>
    <property type="molecule type" value="Genomic_DNA"/>
</dbReference>
<reference evidence="2 3" key="1">
    <citation type="journal article" date="2015" name="Nat. Commun.">
        <title>Lucilia cuprina genome unlocks parasitic fly biology to underpin future interventions.</title>
        <authorList>
            <person name="Anstead C.A."/>
            <person name="Korhonen P.K."/>
            <person name="Young N.D."/>
            <person name="Hall R.S."/>
            <person name="Jex A.R."/>
            <person name="Murali S.C."/>
            <person name="Hughes D.S."/>
            <person name="Lee S.F."/>
            <person name="Perry T."/>
            <person name="Stroehlein A.J."/>
            <person name="Ansell B.R."/>
            <person name="Breugelmans B."/>
            <person name="Hofmann A."/>
            <person name="Qu J."/>
            <person name="Dugan S."/>
            <person name="Lee S.L."/>
            <person name="Chao H."/>
            <person name="Dinh H."/>
            <person name="Han Y."/>
            <person name="Doddapaneni H.V."/>
            <person name="Worley K.C."/>
            <person name="Muzny D.M."/>
            <person name="Ioannidis P."/>
            <person name="Waterhouse R.M."/>
            <person name="Zdobnov E.M."/>
            <person name="James P.J."/>
            <person name="Bagnall N.H."/>
            <person name="Kotze A.C."/>
            <person name="Gibbs R.A."/>
            <person name="Richards S."/>
            <person name="Batterham P."/>
            <person name="Gasser R.B."/>
        </authorList>
    </citation>
    <scope>NUCLEOTIDE SEQUENCE [LARGE SCALE GENOMIC DNA]</scope>
    <source>
        <strain evidence="2 3">LS</strain>
        <tissue evidence="2">Full body</tissue>
    </source>
</reference>
<organism evidence="2 3">
    <name type="scientific">Lucilia cuprina</name>
    <name type="common">Green bottle fly</name>
    <name type="synonym">Australian sheep blowfly</name>
    <dbReference type="NCBI Taxonomy" id="7375"/>
    <lineage>
        <taxon>Eukaryota</taxon>
        <taxon>Metazoa</taxon>
        <taxon>Ecdysozoa</taxon>
        <taxon>Arthropoda</taxon>
        <taxon>Hexapoda</taxon>
        <taxon>Insecta</taxon>
        <taxon>Pterygota</taxon>
        <taxon>Neoptera</taxon>
        <taxon>Endopterygota</taxon>
        <taxon>Diptera</taxon>
        <taxon>Brachycera</taxon>
        <taxon>Muscomorpha</taxon>
        <taxon>Oestroidea</taxon>
        <taxon>Calliphoridae</taxon>
        <taxon>Luciliinae</taxon>
        <taxon>Lucilia</taxon>
    </lineage>
</organism>
<sequence>MLILKQTLYCFLLLAVVGMDPCTAVRITQRTISKGFLVQSIMKLLNKLEKSNDLNVNIQFTAILSEFLIKQKQRYYESNRYEQQVYYKFLQKLNHIIRQTEDADFENVHKTILDNIFQRNIMLIPPVLKQRHIDTHFEYKSLIKDYGKLVGLGNPNITQSDECLATIAALNSSCQVPRACIDLMISDLPTYGYQRMHQILLLYVFMHHICAPTLGSQTAYEILASQKCTQVYREQNVLRHLNIPDVYRDLYLEQNVICGLFGYVEFMNWHNLVTVSNWPQENECLCLFFNGESKIDCNCQNHINSLVLVYYINGFLMLD</sequence>
<keyword evidence="1" id="KW-0732">Signal</keyword>
<gene>
    <name evidence="2" type="ORF">FF38_11508</name>
</gene>
<keyword evidence="3" id="KW-1185">Reference proteome</keyword>
<evidence type="ECO:0000313" key="2">
    <source>
        <dbReference type="EMBL" id="KNC29509.1"/>
    </source>
</evidence>
<evidence type="ECO:0000256" key="1">
    <source>
        <dbReference type="SAM" id="SignalP"/>
    </source>
</evidence>
<dbReference type="STRING" id="7375.A0A0L0CDG1"/>
<dbReference type="Proteomes" id="UP000037069">
    <property type="component" value="Unassembled WGS sequence"/>
</dbReference>
<dbReference type="PANTHER" id="PTHR33539">
    <property type="entry name" value="UPF0764 PROTEIN C16ORF89"/>
    <property type="match status" value="1"/>
</dbReference>
<protein>
    <submittedName>
        <fullName evidence="2">Uncharacterized protein</fullName>
    </submittedName>
</protein>
<evidence type="ECO:0000313" key="3">
    <source>
        <dbReference type="Proteomes" id="UP000037069"/>
    </source>
</evidence>
<dbReference type="GO" id="GO:0016020">
    <property type="term" value="C:membrane"/>
    <property type="evidence" value="ECO:0007669"/>
    <property type="project" value="TreeGrafter"/>
</dbReference>
<dbReference type="InterPro" id="IPR031751">
    <property type="entry name" value="DUF4735"/>
</dbReference>
<dbReference type="PANTHER" id="PTHR33539:SF1">
    <property type="entry name" value="UPF0764 PROTEIN C16ORF89"/>
    <property type="match status" value="1"/>
</dbReference>
<accession>A0A0L0CDG1</accession>
<dbReference type="Pfam" id="PF15882">
    <property type="entry name" value="DUF4735"/>
    <property type="match status" value="1"/>
</dbReference>
<feature type="chain" id="PRO_5005535915" evidence="1">
    <location>
        <begin position="25"/>
        <end position="319"/>
    </location>
</feature>
<dbReference type="OMA" id="YVAPTRY"/>
<dbReference type="AlphaFoldDB" id="A0A0L0CDG1"/>
<proteinExistence type="predicted"/>
<name>A0A0L0CDG1_LUCCU</name>
<dbReference type="OrthoDB" id="5949187at2759"/>
<feature type="signal peptide" evidence="1">
    <location>
        <begin position="1"/>
        <end position="24"/>
    </location>
</feature>
<comment type="caution">
    <text evidence="2">The sequence shown here is derived from an EMBL/GenBank/DDBJ whole genome shotgun (WGS) entry which is preliminary data.</text>
</comment>